<dbReference type="KEGG" id="spu:115929862"/>
<dbReference type="GeneID" id="115929862"/>
<dbReference type="InterPro" id="IPR027857">
    <property type="entry name" value="SCRE"/>
</dbReference>
<keyword evidence="1" id="KW-0812">Transmembrane</keyword>
<dbReference type="GO" id="GO:0007130">
    <property type="term" value="P:synaptonemal complex assembly"/>
    <property type="evidence" value="ECO:0000318"/>
    <property type="project" value="GO_Central"/>
</dbReference>
<protein>
    <submittedName>
        <fullName evidence="2">Uncharacterized protein</fullName>
    </submittedName>
</protein>
<keyword evidence="3" id="KW-1185">Reference proteome</keyword>
<name>A0A7M7PRM3_STRPU</name>
<reference evidence="2" key="2">
    <citation type="submission" date="2021-01" db="UniProtKB">
        <authorList>
            <consortium name="EnsemblMetazoa"/>
        </authorList>
    </citation>
    <scope>IDENTIFICATION</scope>
</reference>
<dbReference type="RefSeq" id="XP_030855802.1">
    <property type="nucleotide sequence ID" value="XM_030999942.1"/>
</dbReference>
<dbReference type="InParanoid" id="A0A7M7PRM3"/>
<dbReference type="PANTHER" id="PTHR31408">
    <property type="entry name" value="HYPOTHETICAL PROTEIN LOC689986"/>
    <property type="match status" value="1"/>
</dbReference>
<feature type="transmembrane region" description="Helical" evidence="1">
    <location>
        <begin position="206"/>
        <end position="230"/>
    </location>
</feature>
<proteinExistence type="predicted"/>
<dbReference type="Proteomes" id="UP000007110">
    <property type="component" value="Unassembled WGS sequence"/>
</dbReference>
<keyword evidence="1" id="KW-1133">Transmembrane helix</keyword>
<dbReference type="GO" id="GO:0005694">
    <property type="term" value="C:chromosome"/>
    <property type="evidence" value="ECO:0000318"/>
    <property type="project" value="GO_Central"/>
</dbReference>
<evidence type="ECO:0000256" key="1">
    <source>
        <dbReference type="SAM" id="Phobius"/>
    </source>
</evidence>
<sequence length="231" mass="26583">MNHCKQRCFSPLEAKVWICHYSVLSTHYHTLIFIAVSDTTVPSSIIFPLSSVAFLIVPIGKASLEWPPKSGRVQLDHEFTERAQKFVQIHRNSYMVLTSALHGPHEMAVIAAIQTRFIDHNLRILPVHNESECLQTILTIAQATCKPTCNILKSRLDAIVSRQNSEQMILNILSQLGLSHHHILIIILLKYCIFLNNQEIDKYFEFSFWCILIHVMYIFTDSFSFLRICVC</sequence>
<dbReference type="OMA" id="QNHDTCR"/>
<dbReference type="PANTHER" id="PTHR31408:SF2">
    <property type="entry name" value="PROTEIN SPO16 HOMOLOG"/>
    <property type="match status" value="1"/>
</dbReference>
<keyword evidence="1" id="KW-0472">Membrane</keyword>
<feature type="transmembrane region" description="Helical" evidence="1">
    <location>
        <begin position="172"/>
        <end position="194"/>
    </location>
</feature>
<organism evidence="2 3">
    <name type="scientific">Strongylocentrotus purpuratus</name>
    <name type="common">Purple sea urchin</name>
    <dbReference type="NCBI Taxonomy" id="7668"/>
    <lineage>
        <taxon>Eukaryota</taxon>
        <taxon>Metazoa</taxon>
        <taxon>Echinodermata</taxon>
        <taxon>Eleutherozoa</taxon>
        <taxon>Echinozoa</taxon>
        <taxon>Echinoidea</taxon>
        <taxon>Euechinoidea</taxon>
        <taxon>Echinacea</taxon>
        <taxon>Camarodonta</taxon>
        <taxon>Echinidea</taxon>
        <taxon>Strongylocentrotidae</taxon>
        <taxon>Strongylocentrotus</taxon>
    </lineage>
</organism>
<dbReference type="OrthoDB" id="6149480at2759"/>
<evidence type="ECO:0000313" key="2">
    <source>
        <dbReference type="EnsemblMetazoa" id="XP_030855802"/>
    </source>
</evidence>
<dbReference type="GO" id="GO:0007131">
    <property type="term" value="P:reciprocal meiotic recombination"/>
    <property type="evidence" value="ECO:0000318"/>
    <property type="project" value="GO_Central"/>
</dbReference>
<dbReference type="EnsemblMetazoa" id="XM_030999942">
    <property type="protein sequence ID" value="XP_030855802"/>
    <property type="gene ID" value="LOC115929862"/>
</dbReference>
<reference evidence="3" key="1">
    <citation type="submission" date="2015-02" db="EMBL/GenBank/DDBJ databases">
        <title>Genome sequencing for Strongylocentrotus purpuratus.</title>
        <authorList>
            <person name="Murali S."/>
            <person name="Liu Y."/>
            <person name="Vee V."/>
            <person name="English A."/>
            <person name="Wang M."/>
            <person name="Skinner E."/>
            <person name="Han Y."/>
            <person name="Muzny D.M."/>
            <person name="Worley K.C."/>
            <person name="Gibbs R.A."/>
        </authorList>
    </citation>
    <scope>NUCLEOTIDE SEQUENCE</scope>
</reference>
<accession>A0A7M7PRM3</accession>
<dbReference type="AlphaFoldDB" id="A0A7M7PRM3"/>
<evidence type="ECO:0000313" key="3">
    <source>
        <dbReference type="Proteomes" id="UP000007110"/>
    </source>
</evidence>
<dbReference type="Pfam" id="PF15162">
    <property type="entry name" value="SCRE"/>
    <property type="match status" value="1"/>
</dbReference>